<proteinExistence type="predicted"/>
<dbReference type="EMBL" id="JAMWBK010000005">
    <property type="protein sequence ID" value="KAJ8904831.1"/>
    <property type="molecule type" value="Genomic_DNA"/>
</dbReference>
<protein>
    <recommendedName>
        <fullName evidence="4">Cadmium-induced protein AS8</fullName>
    </recommendedName>
</protein>
<dbReference type="AlphaFoldDB" id="A0AAV8UTK3"/>
<evidence type="ECO:0000313" key="3">
    <source>
        <dbReference type="Proteomes" id="UP001157974"/>
    </source>
</evidence>
<accession>A0AAV8UTK3</accession>
<feature type="region of interest" description="Disordered" evidence="1">
    <location>
        <begin position="1"/>
        <end position="29"/>
    </location>
</feature>
<dbReference type="Proteomes" id="UP001157974">
    <property type="component" value="Unassembled WGS sequence"/>
</dbReference>
<sequence>MDDPPRNGLPTREYHPGIGGMSRESPGIDHIRGDGAKGELYPYGLPQPPKLFAFGGTGWGYGIGCSVGPFFGIGAGYGLPFGVIFGAGTGVGTVCGVGFGTGLILGLGTAYVPAGFNISSFYAPKWIGIERAVERWRISKYQEWRNRTKHRTFYTLPKPIREFLSGILNTITPLELPLENRMEPDAKP</sequence>
<organism evidence="2 3">
    <name type="scientific">Rhodosorus marinus</name>
    <dbReference type="NCBI Taxonomy" id="101924"/>
    <lineage>
        <taxon>Eukaryota</taxon>
        <taxon>Rhodophyta</taxon>
        <taxon>Stylonematophyceae</taxon>
        <taxon>Stylonematales</taxon>
        <taxon>Stylonemataceae</taxon>
        <taxon>Rhodosorus</taxon>
    </lineage>
</organism>
<reference evidence="2 3" key="1">
    <citation type="journal article" date="2023" name="Nat. Commun.">
        <title>Origin of minicircular mitochondrial genomes in red algae.</title>
        <authorList>
            <person name="Lee Y."/>
            <person name="Cho C.H."/>
            <person name="Lee Y.M."/>
            <person name="Park S.I."/>
            <person name="Yang J.H."/>
            <person name="West J.A."/>
            <person name="Bhattacharya D."/>
            <person name="Yoon H.S."/>
        </authorList>
    </citation>
    <scope>NUCLEOTIDE SEQUENCE [LARGE SCALE GENOMIC DNA]</scope>
    <source>
        <strain evidence="2 3">CCMP1338</strain>
        <tissue evidence="2">Whole cell</tissue>
    </source>
</reference>
<evidence type="ECO:0000313" key="2">
    <source>
        <dbReference type="EMBL" id="KAJ8904831.1"/>
    </source>
</evidence>
<evidence type="ECO:0000256" key="1">
    <source>
        <dbReference type="SAM" id="MobiDB-lite"/>
    </source>
</evidence>
<evidence type="ECO:0008006" key="4">
    <source>
        <dbReference type="Google" id="ProtNLM"/>
    </source>
</evidence>
<name>A0AAV8UTK3_9RHOD</name>
<comment type="caution">
    <text evidence="2">The sequence shown here is derived from an EMBL/GenBank/DDBJ whole genome shotgun (WGS) entry which is preliminary data.</text>
</comment>
<keyword evidence="3" id="KW-1185">Reference proteome</keyword>
<gene>
    <name evidence="2" type="ORF">NDN08_001345</name>
</gene>